<dbReference type="InterPro" id="IPR045518">
    <property type="entry name" value="2EXR"/>
</dbReference>
<dbReference type="EMBL" id="JELW01000002">
    <property type="protein sequence ID" value="EXV05283.1"/>
    <property type="molecule type" value="Genomic_DNA"/>
</dbReference>
<reference evidence="2 3" key="1">
    <citation type="submission" date="2014-02" db="EMBL/GenBank/DDBJ databases">
        <title>The genome sequence of the entomopathogenic fungus Metarhizium robertsii ARSEF 2575.</title>
        <authorList>
            <person name="Giuliano Garisto Donzelli B."/>
            <person name="Roe B.A."/>
            <person name="Macmil S.L."/>
            <person name="Krasnoff S.B."/>
            <person name="Gibson D.M."/>
        </authorList>
    </citation>
    <scope>NUCLEOTIDE SEQUENCE [LARGE SCALE GENOMIC DNA]</scope>
    <source>
        <strain evidence="2 3">ARSEF 2575</strain>
    </source>
</reference>
<dbReference type="HOGENOM" id="CLU_071377_3_0_1"/>
<dbReference type="Pfam" id="PF20150">
    <property type="entry name" value="2EXR"/>
    <property type="match status" value="1"/>
</dbReference>
<comment type="caution">
    <text evidence="2">The sequence shown here is derived from an EMBL/GenBank/DDBJ whole genome shotgun (WGS) entry which is preliminary data.</text>
</comment>
<dbReference type="AlphaFoldDB" id="A0A0A1V6S7"/>
<feature type="domain" description="2EXR" evidence="1">
    <location>
        <begin position="4"/>
        <end position="104"/>
    </location>
</feature>
<sequence>MATFHPFPRLPYEIRATIWALAVEPRIVDVRAISGSRLPRGFLYSADPEEEVKDPYVPVLPPAMLHTCQEARQQNIYQKVFYSDSTTHQRQGRYTWIHYDTDMIDIGLGYLETIYHISFAIRRLRLHRENSEFWFWTESKDLEKFPNVAEYQVVVEDGLESWCDAWDEFSWSCEKKALKFIDKKTGQIMDPDQINDMMEGAKH</sequence>
<proteinExistence type="predicted"/>
<accession>A0A0A1V6S7</accession>
<dbReference type="PANTHER" id="PTHR35910:SF1">
    <property type="entry name" value="2EXR DOMAIN-CONTAINING PROTEIN"/>
    <property type="match status" value="1"/>
</dbReference>
<dbReference type="PANTHER" id="PTHR35910">
    <property type="entry name" value="2EXR DOMAIN-CONTAINING PROTEIN"/>
    <property type="match status" value="1"/>
</dbReference>
<evidence type="ECO:0000259" key="1">
    <source>
        <dbReference type="Pfam" id="PF20150"/>
    </source>
</evidence>
<organism evidence="2 3">
    <name type="scientific">Metarhizium robertsii</name>
    <dbReference type="NCBI Taxonomy" id="568076"/>
    <lineage>
        <taxon>Eukaryota</taxon>
        <taxon>Fungi</taxon>
        <taxon>Dikarya</taxon>
        <taxon>Ascomycota</taxon>
        <taxon>Pezizomycotina</taxon>
        <taxon>Sordariomycetes</taxon>
        <taxon>Hypocreomycetidae</taxon>
        <taxon>Hypocreales</taxon>
        <taxon>Clavicipitaceae</taxon>
        <taxon>Metarhizium</taxon>
    </lineage>
</organism>
<evidence type="ECO:0000313" key="2">
    <source>
        <dbReference type="EMBL" id="EXV05283.1"/>
    </source>
</evidence>
<name>A0A0A1V6S7_9HYPO</name>
<gene>
    <name evidence="2" type="ORF">X797_002971</name>
</gene>
<evidence type="ECO:0000313" key="3">
    <source>
        <dbReference type="Proteomes" id="UP000030151"/>
    </source>
</evidence>
<dbReference type="Proteomes" id="UP000030151">
    <property type="component" value="Unassembled WGS sequence"/>
</dbReference>
<protein>
    <recommendedName>
        <fullName evidence="1">2EXR domain-containing protein</fullName>
    </recommendedName>
</protein>